<dbReference type="PANTHER" id="PTHR23513">
    <property type="entry name" value="INTEGRAL MEMBRANE EFFLUX PROTEIN-RELATED"/>
    <property type="match status" value="1"/>
</dbReference>
<reference evidence="8 9" key="1">
    <citation type="submission" date="2024-06" db="EMBL/GenBank/DDBJ databases">
        <title>The Natural Products Discovery Center: Release of the First 8490 Sequenced Strains for Exploring Actinobacteria Biosynthetic Diversity.</title>
        <authorList>
            <person name="Kalkreuter E."/>
            <person name="Kautsar S.A."/>
            <person name="Yang D."/>
            <person name="Bader C.D."/>
            <person name="Teijaro C.N."/>
            <person name="Fluegel L."/>
            <person name="Davis C.M."/>
            <person name="Simpson J.R."/>
            <person name="Lauterbach L."/>
            <person name="Steele A.D."/>
            <person name="Gui C."/>
            <person name="Meng S."/>
            <person name="Li G."/>
            <person name="Viehrig K."/>
            <person name="Ye F."/>
            <person name="Su P."/>
            <person name="Kiefer A.F."/>
            <person name="Nichols A."/>
            <person name="Cepeda A.J."/>
            <person name="Yan W."/>
            <person name="Fan B."/>
            <person name="Jiang Y."/>
            <person name="Adhikari A."/>
            <person name="Zheng C.-J."/>
            <person name="Schuster L."/>
            <person name="Cowan T.M."/>
            <person name="Smanski M.J."/>
            <person name="Chevrette M.G."/>
            <person name="De Carvalho L.P.S."/>
            <person name="Shen B."/>
        </authorList>
    </citation>
    <scope>NUCLEOTIDE SEQUENCE [LARGE SCALE GENOMIC DNA]</scope>
    <source>
        <strain evidence="8 9">NPDC048946</strain>
    </source>
</reference>
<dbReference type="Pfam" id="PF07690">
    <property type="entry name" value="MFS_1"/>
    <property type="match status" value="1"/>
</dbReference>
<feature type="transmembrane region" description="Helical" evidence="6">
    <location>
        <begin position="343"/>
        <end position="367"/>
    </location>
</feature>
<keyword evidence="5 6" id="KW-0472">Membrane</keyword>
<evidence type="ECO:0000259" key="7">
    <source>
        <dbReference type="PROSITE" id="PS50850"/>
    </source>
</evidence>
<keyword evidence="3 6" id="KW-0812">Transmembrane</keyword>
<evidence type="ECO:0000313" key="8">
    <source>
        <dbReference type="EMBL" id="MEU8135149.1"/>
    </source>
</evidence>
<dbReference type="InterPro" id="IPR036259">
    <property type="entry name" value="MFS_trans_sf"/>
</dbReference>
<feature type="transmembrane region" description="Helical" evidence="6">
    <location>
        <begin position="78"/>
        <end position="96"/>
    </location>
</feature>
<comment type="subcellular location">
    <subcellularLocation>
        <location evidence="1">Cell membrane</location>
        <topology evidence="1">Multi-pass membrane protein</topology>
    </subcellularLocation>
</comment>
<dbReference type="InterPro" id="IPR011701">
    <property type="entry name" value="MFS"/>
</dbReference>
<dbReference type="InterPro" id="IPR020846">
    <property type="entry name" value="MFS_dom"/>
</dbReference>
<dbReference type="PROSITE" id="PS50850">
    <property type="entry name" value="MFS"/>
    <property type="match status" value="1"/>
</dbReference>
<dbReference type="RefSeq" id="WP_358354543.1">
    <property type="nucleotide sequence ID" value="NZ_JBEZFP010000037.1"/>
</dbReference>
<evidence type="ECO:0000256" key="4">
    <source>
        <dbReference type="ARBA" id="ARBA00022989"/>
    </source>
</evidence>
<name>A0ABV3DHC0_9ACTN</name>
<keyword evidence="9" id="KW-1185">Reference proteome</keyword>
<sequence>MSWAVSRVLRDRDAGLYLTGVVVSGFGTSAMALVSGVWVKSLTDSNSLAALTGVCLWAATLFGPLIGVAADRVGRRTLLVRTNLAMAVVLITLLTVRSADQVWVVFAVMTLYGVSGVLLDAAEAGLVGTTVRAELRGEFNGLRMSANEGMKLLAPLIGAGLFVRFGGHGVVLLDAATFVAAAGVFALVRPGEEAKRPEARRRWLHETREGVRGLRQRPAPRRLVLAGALTMAAAGLNGAAIYAAADEGLHRGPAFVGVLYAVQGVGSVVAGLVAGATMRRLPEGVFAAAGIVVFAVGVALRLVASVEVALAGSALIGLGLPCVLIAAMTAVQRETPEALIGRVAATATTLMFAPNALTAAAGAGLIATADHRFVVAGAAVLGLAAAAYAARAPADVFPKPVQSPEPAAR</sequence>
<evidence type="ECO:0000256" key="3">
    <source>
        <dbReference type="ARBA" id="ARBA00022692"/>
    </source>
</evidence>
<dbReference type="Gene3D" id="1.20.1250.20">
    <property type="entry name" value="MFS general substrate transporter like domains"/>
    <property type="match status" value="1"/>
</dbReference>
<feature type="domain" description="Major facilitator superfamily (MFS) profile" evidence="7">
    <location>
        <begin position="13"/>
        <end position="394"/>
    </location>
</feature>
<evidence type="ECO:0000256" key="1">
    <source>
        <dbReference type="ARBA" id="ARBA00004651"/>
    </source>
</evidence>
<feature type="transmembrane region" description="Helical" evidence="6">
    <location>
        <begin position="171"/>
        <end position="188"/>
    </location>
</feature>
<dbReference type="CDD" id="cd06173">
    <property type="entry name" value="MFS_MefA_like"/>
    <property type="match status" value="1"/>
</dbReference>
<organism evidence="8 9">
    <name type="scientific">Streptodolium elevatio</name>
    <dbReference type="NCBI Taxonomy" id="3157996"/>
    <lineage>
        <taxon>Bacteria</taxon>
        <taxon>Bacillati</taxon>
        <taxon>Actinomycetota</taxon>
        <taxon>Actinomycetes</taxon>
        <taxon>Kitasatosporales</taxon>
        <taxon>Streptomycetaceae</taxon>
        <taxon>Streptodolium</taxon>
    </lineage>
</organism>
<keyword evidence="4 6" id="KW-1133">Transmembrane helix</keyword>
<dbReference type="SUPFAM" id="SSF103473">
    <property type="entry name" value="MFS general substrate transporter"/>
    <property type="match status" value="1"/>
</dbReference>
<evidence type="ECO:0000256" key="2">
    <source>
        <dbReference type="ARBA" id="ARBA00022475"/>
    </source>
</evidence>
<feature type="transmembrane region" description="Helical" evidence="6">
    <location>
        <begin position="16"/>
        <end position="39"/>
    </location>
</feature>
<evidence type="ECO:0000313" key="9">
    <source>
        <dbReference type="Proteomes" id="UP001551482"/>
    </source>
</evidence>
<feature type="transmembrane region" description="Helical" evidence="6">
    <location>
        <begin position="285"/>
        <end position="304"/>
    </location>
</feature>
<gene>
    <name evidence="8" type="ORF">AB0C36_16725</name>
</gene>
<keyword evidence="2" id="KW-1003">Cell membrane</keyword>
<proteinExistence type="predicted"/>
<dbReference type="PANTHER" id="PTHR23513:SF6">
    <property type="entry name" value="MAJOR FACILITATOR SUPERFAMILY ASSOCIATED DOMAIN-CONTAINING PROTEIN"/>
    <property type="match status" value="1"/>
</dbReference>
<dbReference type="Proteomes" id="UP001551482">
    <property type="component" value="Unassembled WGS sequence"/>
</dbReference>
<feature type="transmembrane region" description="Helical" evidence="6">
    <location>
        <begin position="223"/>
        <end position="245"/>
    </location>
</feature>
<dbReference type="EMBL" id="JBEZFP010000037">
    <property type="protein sequence ID" value="MEU8135149.1"/>
    <property type="molecule type" value="Genomic_DNA"/>
</dbReference>
<evidence type="ECO:0000256" key="5">
    <source>
        <dbReference type="ARBA" id="ARBA00023136"/>
    </source>
</evidence>
<dbReference type="PROSITE" id="PS00216">
    <property type="entry name" value="SUGAR_TRANSPORT_1"/>
    <property type="match status" value="1"/>
</dbReference>
<feature type="transmembrane region" description="Helical" evidence="6">
    <location>
        <begin position="310"/>
        <end position="331"/>
    </location>
</feature>
<protein>
    <submittedName>
        <fullName evidence="8">MFS transporter</fullName>
    </submittedName>
</protein>
<feature type="transmembrane region" description="Helical" evidence="6">
    <location>
        <begin position="45"/>
        <end position="66"/>
    </location>
</feature>
<feature type="transmembrane region" description="Helical" evidence="6">
    <location>
        <begin position="373"/>
        <end position="390"/>
    </location>
</feature>
<feature type="transmembrane region" description="Helical" evidence="6">
    <location>
        <begin position="257"/>
        <end position="278"/>
    </location>
</feature>
<evidence type="ECO:0000256" key="6">
    <source>
        <dbReference type="SAM" id="Phobius"/>
    </source>
</evidence>
<accession>A0ABV3DHC0</accession>
<comment type="caution">
    <text evidence="8">The sequence shown here is derived from an EMBL/GenBank/DDBJ whole genome shotgun (WGS) entry which is preliminary data.</text>
</comment>
<dbReference type="InterPro" id="IPR005829">
    <property type="entry name" value="Sugar_transporter_CS"/>
</dbReference>